<dbReference type="GO" id="GO:0005524">
    <property type="term" value="F:ATP binding"/>
    <property type="evidence" value="ECO:0007669"/>
    <property type="project" value="UniProtKB-KW"/>
</dbReference>
<dbReference type="InterPro" id="IPR027417">
    <property type="entry name" value="P-loop_NTPase"/>
</dbReference>
<protein>
    <submittedName>
        <fullName evidence="4">ABC-F family ATP-binding cassette domain-containing protein</fullName>
    </submittedName>
</protein>
<dbReference type="SMART" id="SM00382">
    <property type="entry name" value="AAA"/>
    <property type="match status" value="2"/>
</dbReference>
<gene>
    <name evidence="4" type="ORF">FJY86_04305</name>
</gene>
<evidence type="ECO:0000256" key="2">
    <source>
        <dbReference type="ARBA" id="ARBA00022840"/>
    </source>
</evidence>
<feature type="domain" description="ABC transporter" evidence="3">
    <location>
        <begin position="5"/>
        <end position="260"/>
    </location>
</feature>
<dbReference type="SUPFAM" id="SSF52540">
    <property type="entry name" value="P-loop containing nucleoside triphosphate hydrolases"/>
    <property type="match status" value="2"/>
</dbReference>
<dbReference type="Pfam" id="PF12848">
    <property type="entry name" value="ABC_tran_Xtn"/>
    <property type="match status" value="1"/>
</dbReference>
<accession>A0A8T4C972</accession>
<reference evidence="4" key="1">
    <citation type="submission" date="2019-03" db="EMBL/GenBank/DDBJ databases">
        <title>Lake Tanganyika Metagenome-Assembled Genomes (MAGs).</title>
        <authorList>
            <person name="Tran P."/>
        </authorList>
    </citation>
    <scope>NUCLEOTIDE SEQUENCE</scope>
    <source>
        <strain evidence="4">M_DeepCast_50m_m2_156</strain>
    </source>
</reference>
<dbReference type="AlphaFoldDB" id="A0A8T4C972"/>
<name>A0A8T4C972_9ARCH</name>
<feature type="domain" description="ABC transporter" evidence="3">
    <location>
        <begin position="328"/>
        <end position="525"/>
    </location>
</feature>
<dbReference type="PANTHER" id="PTHR42855:SF2">
    <property type="entry name" value="DRUG RESISTANCE ABC TRANSPORTER,ATP-BINDING PROTEIN"/>
    <property type="match status" value="1"/>
</dbReference>
<dbReference type="CDD" id="cd03221">
    <property type="entry name" value="ABCF_EF-3"/>
    <property type="match status" value="2"/>
</dbReference>
<dbReference type="EMBL" id="VGJJ01000041">
    <property type="protein sequence ID" value="MBM3282530.1"/>
    <property type="molecule type" value="Genomic_DNA"/>
</dbReference>
<dbReference type="PANTHER" id="PTHR42855">
    <property type="entry name" value="ABC TRANSPORTER ATP-BINDING SUBUNIT"/>
    <property type="match status" value="1"/>
</dbReference>
<dbReference type="Gene3D" id="3.40.50.300">
    <property type="entry name" value="P-loop containing nucleotide triphosphate hydrolases"/>
    <property type="match status" value="2"/>
</dbReference>
<sequence length="525" mass="59954">MNMDIIVKNLSISMGKMDLFHDESFGIAYGSKVGIIGRNGVGKSTLLKAIVGKVDYNGQISCNARIGYFAQHIDVNHDLSFLEELEKGLNQSAYAKEIEDIEAQMSLPEVYNDMKKLTALTEKYSLLQSKAAQETQNANAANVKDVLKKLKIPEELFSMKVSELSTGQKAILSLAKIFCANCDVMLLDEPTNHLDFARLTILEEYIQSFKGTVLVVTHDRYFLNRIADTILKLENGRVIKYNGNYDTYLRARVEQFDAQQKAYENEQNYRRIQLEKINKIGTAPKNVRQSEYRRKMLDEREEIERPDMDKSDFSVHFYARPMKAPYVMETKELEVGYDENKPLLKHVNLAIGAHQRFVIIGENGCGKSTLLKTIAGKMAKLDGEIDFSSDAILGYVDQDLKNLNMDKTLYEEIYEILKDKAATRANLSMIGFRKTEEVERPIASLSMGEKMRMNLLKVLLNKPNFLLLDEPTNHLDIDAREIIEEAFLNYDGTILAVSHDRYFIHKVAHRVVKVENKRLVNTTNF</sequence>
<dbReference type="Pfam" id="PF00005">
    <property type="entry name" value="ABC_tran"/>
    <property type="match status" value="2"/>
</dbReference>
<evidence type="ECO:0000313" key="5">
    <source>
        <dbReference type="Proteomes" id="UP000774699"/>
    </source>
</evidence>
<dbReference type="PROSITE" id="PS50893">
    <property type="entry name" value="ABC_TRANSPORTER_2"/>
    <property type="match status" value="2"/>
</dbReference>
<dbReference type="GO" id="GO:0016887">
    <property type="term" value="F:ATP hydrolysis activity"/>
    <property type="evidence" value="ECO:0007669"/>
    <property type="project" value="InterPro"/>
</dbReference>
<comment type="caution">
    <text evidence="4">The sequence shown here is derived from an EMBL/GenBank/DDBJ whole genome shotgun (WGS) entry which is preliminary data.</text>
</comment>
<dbReference type="InterPro" id="IPR032781">
    <property type="entry name" value="ABC_tran_Xtn"/>
</dbReference>
<proteinExistence type="predicted"/>
<dbReference type="Proteomes" id="UP000774699">
    <property type="component" value="Unassembled WGS sequence"/>
</dbReference>
<dbReference type="FunFam" id="3.40.50.300:FF:000011">
    <property type="entry name" value="Putative ABC transporter ATP-binding component"/>
    <property type="match status" value="1"/>
</dbReference>
<dbReference type="InterPro" id="IPR003593">
    <property type="entry name" value="AAA+_ATPase"/>
</dbReference>
<evidence type="ECO:0000313" key="4">
    <source>
        <dbReference type="EMBL" id="MBM3282530.1"/>
    </source>
</evidence>
<evidence type="ECO:0000256" key="1">
    <source>
        <dbReference type="ARBA" id="ARBA00022741"/>
    </source>
</evidence>
<evidence type="ECO:0000259" key="3">
    <source>
        <dbReference type="PROSITE" id="PS50893"/>
    </source>
</evidence>
<dbReference type="InterPro" id="IPR051309">
    <property type="entry name" value="ABCF_ATPase"/>
</dbReference>
<keyword evidence="1" id="KW-0547">Nucleotide-binding</keyword>
<dbReference type="InterPro" id="IPR003439">
    <property type="entry name" value="ABC_transporter-like_ATP-bd"/>
</dbReference>
<keyword evidence="2 4" id="KW-0067">ATP-binding</keyword>
<organism evidence="4 5">
    <name type="scientific">Candidatus Iainarchaeum sp</name>
    <dbReference type="NCBI Taxonomy" id="3101447"/>
    <lineage>
        <taxon>Archaea</taxon>
        <taxon>Candidatus Iainarchaeota</taxon>
        <taxon>Candidatus Iainarchaeia</taxon>
        <taxon>Candidatus Iainarchaeales</taxon>
        <taxon>Candidatus Iainarchaeaceae</taxon>
        <taxon>Candidatus Iainarchaeum</taxon>
    </lineage>
</organism>